<dbReference type="EMBL" id="BLIY01000017">
    <property type="protein sequence ID" value="GFE54757.1"/>
    <property type="molecule type" value="Genomic_DNA"/>
</dbReference>
<feature type="transmembrane region" description="Helical" evidence="1">
    <location>
        <begin position="49"/>
        <end position="71"/>
    </location>
</feature>
<evidence type="ECO:0000313" key="2">
    <source>
        <dbReference type="EMBL" id="GFE54757.1"/>
    </source>
</evidence>
<proteinExistence type="predicted"/>
<dbReference type="OrthoDB" id="366416at2759"/>
<feature type="transmembrane region" description="Helical" evidence="1">
    <location>
        <begin position="242"/>
        <end position="265"/>
    </location>
</feature>
<name>A0A9W5TAZ0_BABOV</name>
<accession>A0A9W5TAZ0</accession>
<reference evidence="2" key="1">
    <citation type="submission" date="2019-12" db="EMBL/GenBank/DDBJ databases">
        <title>Genome sequence of Babesia ovis.</title>
        <authorList>
            <person name="Yamagishi J."/>
            <person name="Sevinc F."/>
            <person name="Xuan X."/>
        </authorList>
    </citation>
    <scope>NUCLEOTIDE SEQUENCE</scope>
    <source>
        <strain evidence="2">Selcuk</strain>
    </source>
</reference>
<keyword evidence="1" id="KW-1133">Transmembrane helix</keyword>
<keyword evidence="3" id="KW-1185">Reference proteome</keyword>
<feature type="transmembrane region" description="Helical" evidence="1">
    <location>
        <begin position="1271"/>
        <end position="1290"/>
    </location>
</feature>
<feature type="transmembrane region" description="Helical" evidence="1">
    <location>
        <begin position="277"/>
        <end position="294"/>
    </location>
</feature>
<dbReference type="Proteomes" id="UP001057455">
    <property type="component" value="Unassembled WGS sequence"/>
</dbReference>
<keyword evidence="1" id="KW-0472">Membrane</keyword>
<sequence>MLEKCVLSSICQLSCLLLGLSANLGYAFFNVDAFMLLRYLGLSEYEAQIIWYFLRRINLFIGVIAIVGILLYRKVTRIQLCKWNWILFTLYATLCAYLRYHVGIGPRFTTEIQWMLVGISFASNVVQCQSLFYVLDSKAPGGRRERPLRLMFYLLGACISGCIARIVVNFNRDSEISMITGSNVNPSVIQNIVSICSLITFVTSLTVTWLLDNLWFGADRRYFSLSIPSAAKFLTHYDGWPWLILTAFGWAISPFCGILTGFMSLRASHDRTSEMATTQHGIFLVILVFVILVVKNHLLAEAQGEDCVNEVLKGEVMEVLRARSEPVTINDNEDVSAAKAGYANANLFRRLFRDSQPWNLLPPGYWDQWSESDYETNKWLTEFLLLYFKLIQAKCGTKYDAGTLDCIEQVCISQSERYQLLLEIKDSFPWAIHDFICHYEGVLTVVDNQVTQDVVVKCGCCIFTNLQCRWLQQTCCKVKMTKYECKNCIYGESGRLRASKQYMKGTLSSCVKDARSLSEDMQFCKLLCLSPANITSTLLQEAIDEVDWILTEYLNLLLLCAMADEWLMLCTAMKIIYRHLDVYFHNHNKQGKHVDESAKSCPSITQQNIPQNDDNQCRGCGLFCKLLGCICLLHEKQCAMLAMLDSCGMDELKHKLPTLCHTRAVVLLVTNYGDITYTDDRHSLDPQMANPKWHCYSYNATLDSLLDSILGDLDDLICGEQILAAAISLVACNTTNILVEPSLNPQRIGMLAPLVSSIFHRSIMAGMGILDWVMGIDSKKEFGKYHCVCDHKNTECCTGSCKNKNCGEGAIKCILCEDNPSFSEIQNIFDNCPTKTPECHISSACCSEKSCTDSNSASICGQIAGGKSDKCGHRVAGCGEIISICINDEQSPKDLLNPLSGLLHSSFSNLCDFVRGVYCAKANGENCSVIGNICNFHNWLTVITNYATDDKTGCIPDNKNSKCVNKTMCELVRCVFQKNTGTSQACPDDCKRMTCICCLLNTTDDHNETQTCTYAKSITSMSLGGIMCLVSSRCSSIKEHISCVTCNMDCVKVSVGHIKSYISDIEDIHKRAICGMMSLVKCAIMSVKLLVGCLRKIITTHDNNLDMFKSRCHRIKEKCFTLGERRANYASSLRQQRRTLSDTSSLMDNIDLLFYDLYKRTTRATMHVDTARKNARTTSMKSLICELLLEVSSKKCGSITERLFCFSFWFNGSMVLFLFMLCIAMSILPGLGAMRAMVFHNTVGMAGSIVGPILILVGLTSLSKVPHQGVYLINIALVLGILTAITISWFCQSYAYKSYISDQFVMFYKNYRTIYPDYIDKALKKTYLWAEGLRRLVKADFTAFWDMFAAGTMTFNKDIYNVSLPKTFVLNDTVKTGIQRLWSVDRVRQTIRSDVLESMKMNIGLFFDLVSFTLLDLRYWNFITDLDPRKRVVYPLDLVWESWIRGRVLTSGHYHLYLARMEALDIVTNEIVNNMDAAALNRTTHEKLLLTFQKQNLNEIAKKCLSLPFVPHPPLLPHQRQTLISLFVEQYQQLWSDVYVTEDSLDTDETKGKETKKDDVVPTETKGYTIPELKRYNRNWELGTLAMCRDVYSNINRCLDLVILTSKQFEDFVASCPHGTVFKSEEQFLEAYEDYCERSGYELRNDYYDEPVTTPMLNANMESDIYQVPKLNIKSPTDNATETVDDLVKKEQCTSLANGFG</sequence>
<feature type="transmembrane region" description="Helical" evidence="1">
    <location>
        <begin position="188"/>
        <end position="211"/>
    </location>
</feature>
<feature type="transmembrane region" description="Helical" evidence="1">
    <location>
        <begin position="147"/>
        <end position="168"/>
    </location>
</feature>
<protein>
    <submittedName>
        <fullName evidence="2">Uncharacterized protein</fullName>
    </submittedName>
</protein>
<keyword evidence="1" id="KW-0812">Transmembrane</keyword>
<organism evidence="2 3">
    <name type="scientific">Babesia ovis</name>
    <dbReference type="NCBI Taxonomy" id="5869"/>
    <lineage>
        <taxon>Eukaryota</taxon>
        <taxon>Sar</taxon>
        <taxon>Alveolata</taxon>
        <taxon>Apicomplexa</taxon>
        <taxon>Aconoidasida</taxon>
        <taxon>Piroplasmida</taxon>
        <taxon>Babesiidae</taxon>
        <taxon>Babesia</taxon>
    </lineage>
</organism>
<evidence type="ECO:0000256" key="1">
    <source>
        <dbReference type="SAM" id="Phobius"/>
    </source>
</evidence>
<comment type="caution">
    <text evidence="2">The sequence shown here is derived from an EMBL/GenBank/DDBJ whole genome shotgun (WGS) entry which is preliminary data.</text>
</comment>
<evidence type="ECO:0000313" key="3">
    <source>
        <dbReference type="Proteomes" id="UP001057455"/>
    </source>
</evidence>
<feature type="transmembrane region" description="Helical" evidence="1">
    <location>
        <begin position="1239"/>
        <end position="1259"/>
    </location>
</feature>
<feature type="transmembrane region" description="Helical" evidence="1">
    <location>
        <begin position="1203"/>
        <end position="1227"/>
    </location>
</feature>
<gene>
    <name evidence="2" type="ORF">BaOVIS_021610</name>
</gene>
<feature type="transmembrane region" description="Helical" evidence="1">
    <location>
        <begin position="83"/>
        <end position="100"/>
    </location>
</feature>